<evidence type="ECO:0000313" key="2">
    <source>
        <dbReference type="Proteomes" id="UP000552954"/>
    </source>
</evidence>
<reference evidence="1 2" key="2">
    <citation type="submission" date="2020-06" db="EMBL/GenBank/DDBJ databases">
        <title>Ramlibacter rhizophilus sp. nov., isolated from rhizosphere soil of national flower Mugunghwa from South Korea.</title>
        <authorList>
            <person name="Zheng-Fei Y."/>
            <person name="Huan T."/>
        </authorList>
    </citation>
    <scope>NUCLEOTIDE SEQUENCE [LARGE SCALE GENOMIC DNA]</scope>
    <source>
        <strain evidence="1 2">B156</strain>
    </source>
</reference>
<gene>
    <name evidence="1" type="ORF">HK415_02560</name>
</gene>
<evidence type="ECO:0000313" key="1">
    <source>
        <dbReference type="EMBL" id="NNU42275.1"/>
    </source>
</evidence>
<comment type="caution">
    <text evidence="1">The sequence shown here is derived from an EMBL/GenBank/DDBJ whole genome shotgun (WGS) entry which is preliminary data.</text>
</comment>
<protein>
    <submittedName>
        <fullName evidence="1">Uncharacterized protein</fullName>
    </submittedName>
</protein>
<dbReference type="RefSeq" id="WP_171556650.1">
    <property type="nucleotide sequence ID" value="NZ_JABFCS010000001.1"/>
</dbReference>
<proteinExistence type="predicted"/>
<dbReference type="Proteomes" id="UP000552954">
    <property type="component" value="Unassembled WGS sequence"/>
</dbReference>
<sequence length="105" mass="11495">MQATDFRTTARQWISGFDSGAHRAIAGWRTGGERLGDAARTRWDRAFAESSPKLSPETRRNAAHFRDVVAGYYTRGVDLSATGAERAVSTLVEVAQTAVDGRIPR</sequence>
<accession>A0A849KB61</accession>
<reference evidence="1 2" key="1">
    <citation type="submission" date="2020-05" db="EMBL/GenBank/DDBJ databases">
        <authorList>
            <person name="Khan S.A."/>
            <person name="Jeon C.O."/>
            <person name="Chun B.H."/>
        </authorList>
    </citation>
    <scope>NUCLEOTIDE SEQUENCE [LARGE SCALE GENOMIC DNA]</scope>
    <source>
        <strain evidence="1 2">B156</strain>
    </source>
</reference>
<organism evidence="1 2">
    <name type="scientific">Ramlibacter montanisoli</name>
    <dbReference type="NCBI Taxonomy" id="2732512"/>
    <lineage>
        <taxon>Bacteria</taxon>
        <taxon>Pseudomonadati</taxon>
        <taxon>Pseudomonadota</taxon>
        <taxon>Betaproteobacteria</taxon>
        <taxon>Burkholderiales</taxon>
        <taxon>Comamonadaceae</taxon>
        <taxon>Ramlibacter</taxon>
    </lineage>
</organism>
<name>A0A849KB61_9BURK</name>
<keyword evidence="2" id="KW-1185">Reference proteome</keyword>
<dbReference type="EMBL" id="JABFCS010000001">
    <property type="protein sequence ID" value="NNU42275.1"/>
    <property type="molecule type" value="Genomic_DNA"/>
</dbReference>
<dbReference type="AlphaFoldDB" id="A0A849KB61"/>